<evidence type="ECO:0000259" key="9">
    <source>
        <dbReference type="PROSITE" id="PS50853"/>
    </source>
</evidence>
<dbReference type="InterPro" id="IPR036116">
    <property type="entry name" value="FN3_sf"/>
</dbReference>
<name>A0A5Q6S0L3_9ACTN</name>
<dbReference type="InterPro" id="IPR013783">
    <property type="entry name" value="Ig-like_fold"/>
</dbReference>
<feature type="compositionally biased region" description="Gly residues" evidence="7">
    <location>
        <begin position="94"/>
        <end position="107"/>
    </location>
</feature>
<evidence type="ECO:0000256" key="3">
    <source>
        <dbReference type="ARBA" id="ARBA00022729"/>
    </source>
</evidence>
<dbReference type="Gene3D" id="2.60.40.10">
    <property type="entry name" value="Immunoglobulins"/>
    <property type="match status" value="2"/>
</dbReference>
<organism evidence="10 11">
    <name type="scientific">Mumia zhuanghuii</name>
    <dbReference type="NCBI Taxonomy" id="2585211"/>
    <lineage>
        <taxon>Bacteria</taxon>
        <taxon>Bacillati</taxon>
        <taxon>Actinomycetota</taxon>
        <taxon>Actinomycetes</taxon>
        <taxon>Propionibacteriales</taxon>
        <taxon>Nocardioidaceae</taxon>
        <taxon>Mumia</taxon>
    </lineage>
</organism>
<dbReference type="GO" id="GO:0004556">
    <property type="term" value="F:alpha-amylase activity"/>
    <property type="evidence" value="ECO:0007669"/>
    <property type="project" value="UniProtKB-EC"/>
</dbReference>
<dbReference type="GO" id="GO:0000272">
    <property type="term" value="P:polysaccharide catabolic process"/>
    <property type="evidence" value="ECO:0007669"/>
    <property type="project" value="UniProtKB-KW"/>
</dbReference>
<comment type="caution">
    <text evidence="10">The sequence shown here is derived from an EMBL/GenBank/DDBJ whole genome shotgun (WGS) entry which is preliminary data.</text>
</comment>
<feature type="compositionally biased region" description="Basic residues" evidence="7">
    <location>
        <begin position="57"/>
        <end position="70"/>
    </location>
</feature>
<dbReference type="GO" id="GO:0030246">
    <property type="term" value="F:carbohydrate binding"/>
    <property type="evidence" value="ECO:0007669"/>
    <property type="project" value="InterPro"/>
</dbReference>
<dbReference type="OrthoDB" id="3771655at2"/>
<feature type="compositionally biased region" description="Low complexity" evidence="7">
    <location>
        <begin position="11"/>
        <end position="28"/>
    </location>
</feature>
<keyword evidence="5" id="KW-0119">Carbohydrate metabolism</keyword>
<dbReference type="Proteomes" id="UP000307768">
    <property type="component" value="Unassembled WGS sequence"/>
</dbReference>
<dbReference type="Gene3D" id="2.60.40.2700">
    <property type="match status" value="2"/>
</dbReference>
<feature type="compositionally biased region" description="Pro residues" evidence="7">
    <location>
        <begin position="1"/>
        <end position="10"/>
    </location>
</feature>
<gene>
    <name evidence="10" type="ORF">FE697_010025</name>
</gene>
<dbReference type="EMBL" id="VDFQ02000002">
    <property type="protein sequence ID" value="KAA1423883.1"/>
    <property type="molecule type" value="Genomic_DNA"/>
</dbReference>
<feature type="transmembrane region" description="Helical" evidence="8">
    <location>
        <begin position="197"/>
        <end position="219"/>
    </location>
</feature>
<protein>
    <recommendedName>
        <fullName evidence="2">alpha-amylase</fullName>
        <ecNumber evidence="2">3.2.1.1</ecNumber>
    </recommendedName>
    <alternativeName>
        <fullName evidence="6">1,4-alpha-D-glucan glucanohydrolase</fullName>
    </alternativeName>
</protein>
<evidence type="ECO:0000256" key="6">
    <source>
        <dbReference type="ARBA" id="ARBA00030238"/>
    </source>
</evidence>
<proteinExistence type="predicted"/>
<dbReference type="SUPFAM" id="SSF49265">
    <property type="entry name" value="Fibronectin type III"/>
    <property type="match status" value="1"/>
</dbReference>
<feature type="compositionally biased region" description="Basic and acidic residues" evidence="7">
    <location>
        <begin position="29"/>
        <end position="40"/>
    </location>
</feature>
<evidence type="ECO:0000313" key="10">
    <source>
        <dbReference type="EMBL" id="KAA1423883.1"/>
    </source>
</evidence>
<evidence type="ECO:0000256" key="2">
    <source>
        <dbReference type="ARBA" id="ARBA00012595"/>
    </source>
</evidence>
<reference evidence="10 11" key="1">
    <citation type="submission" date="2019-09" db="EMBL/GenBank/DDBJ databases">
        <title>Mumia zhuanghuii sp. nov. isolated from the intestinal contents of plateau pika (Ochotona curzoniae) in the Qinghai-Tibet plateau of China.</title>
        <authorList>
            <person name="Tian Z."/>
        </authorList>
    </citation>
    <scope>NUCLEOTIDE SEQUENCE [LARGE SCALE GENOMIC DNA]</scope>
    <source>
        <strain evidence="11">350</strain>
    </source>
</reference>
<dbReference type="PROSITE" id="PS50853">
    <property type="entry name" value="FN3"/>
    <property type="match status" value="1"/>
</dbReference>
<dbReference type="InterPro" id="IPR013784">
    <property type="entry name" value="Carb-bd-like_fold"/>
</dbReference>
<evidence type="ECO:0000256" key="5">
    <source>
        <dbReference type="ARBA" id="ARBA00023326"/>
    </source>
</evidence>
<evidence type="ECO:0000256" key="7">
    <source>
        <dbReference type="SAM" id="MobiDB-lite"/>
    </source>
</evidence>
<keyword evidence="8" id="KW-1133">Transmembrane helix</keyword>
<keyword evidence="4" id="KW-0378">Hydrolase</keyword>
<dbReference type="AlphaFoldDB" id="A0A5Q6S0L3"/>
<keyword evidence="4" id="KW-0326">Glycosidase</keyword>
<dbReference type="PANTHER" id="PTHR23303">
    <property type="entry name" value="CARBOXYPEPTIDASE REGULATORY REGION-CONTAINING"/>
    <property type="match status" value="1"/>
</dbReference>
<keyword evidence="8" id="KW-0812">Transmembrane</keyword>
<dbReference type="Gene3D" id="2.60.40.1120">
    <property type="entry name" value="Carboxypeptidase-like, regulatory domain"/>
    <property type="match status" value="1"/>
</dbReference>
<dbReference type="EC" id="3.2.1.1" evidence="2"/>
<sequence>MGQGHQPPPRAAARAAPLPQAPERPAGAPDRDRRRADVAPRGRRPAVLHLPTVAAHGRVHGQGARRRGSVRRADDVLPARRGPGAGPLHRADGAPGGRTGRRAGAGGPRCRRGRQLPRLAQRLFLVRQRLRVRRVLRRLVRRPRVLGGRVAPSRGRCRTRLFPELACAGPRHCNLRLPAPTPPELTVPSNRPHLRRFGVIVALLAVLAALLPATASAAVDTISGRVTNAAGQSLAGIEVSLYTYVEDGDDIPYWDWADSTITAADGAYHIGVTDGEQFRVGFEDWTGTYAREFWDEADHLSTATSFDVAEGSVDGIDATLEPASSIGGRVTDEGSHALGEVTVIARQLVGHGYPWITETTTAEDGTYVLDGLRAGTYRIEFVSETHAGEFWGDAAELADADDVVVSTGESRRGIDAALGVGATLSGKVTGSGGAPLADVEVTVFEPSEEWGGWMPVGYAYSDAGGVYTASGLRAGTYRLELEPEDGRHVAEYWDDAASLDVADDVTVTADGVVTGLDAALSLGSSISGKVSLPTGGTARDVDVTAYVWSDEVGWDWAANGEVRSDGTYTLGGLGPGTYTLGFYPHSGMYARQYWKGRGSVDNADRIEVGRSAHLTGKDVTLARAGSLSGVVRGASGPLADVNIDVYAQNAVTGAWSSAESGWTEEDGSYTVTGLQPGTYRVGFQDYEGVHAQELYDDSPSLSDATTVTVTAGGTTRLADAVLARASTVSGTVRRRDGAPLAAISVSAYRWERVNNDWIEVAWDETAADGSYTLRGLGRGTYRLRFDDWEYGRYLSRWWEGAGYVEDATDIVVGGVQSVTGKDVVLVDRRSELGSTARPTVAGTPVVGQQVVASPGSWTQDGLDYAYAWRADGTPILGAATSTLDVTPDLVGKRLTVVVTASASGTAPVTAPSQPTAPVRPAAPLGLTVTSTSASGATLSWAATPGASGYRVLRRSSSGSSVTSIEAGSATSATVTGLAPSTSYEFALVAVGGSAPSEPSDWVAATTKPAPVVPVIRATAVPTITGKARYGTTLRAFAGRWSVSGTAASYQWLRAGVPIPGATRATYTLGAADVGRNVSIRVTARKTGHASAAATSRVTGLVKRAARVKVAAKAGRTRVTLTVRLAVDGVVRPGGKVVITERGKQVRTVAVRGGKAVVRLSAKRGRHAYKVTYRGTRTTTPAARAVSVRVR</sequence>
<keyword evidence="5" id="KW-0624">Polysaccharide degradation</keyword>
<evidence type="ECO:0000256" key="4">
    <source>
        <dbReference type="ARBA" id="ARBA00023295"/>
    </source>
</evidence>
<dbReference type="SUPFAM" id="SSF49452">
    <property type="entry name" value="Starch-binding domain-like"/>
    <property type="match status" value="4"/>
</dbReference>
<dbReference type="Pfam" id="PF00041">
    <property type="entry name" value="fn3"/>
    <property type="match status" value="1"/>
</dbReference>
<comment type="catalytic activity">
    <reaction evidence="1">
        <text>Endohydrolysis of (1-&gt;4)-alpha-D-glucosidic linkages in polysaccharides containing three or more (1-&gt;4)-alpha-linked D-glucose units.</text>
        <dbReference type="EC" id="3.2.1.1"/>
    </reaction>
</comment>
<dbReference type="SMART" id="SM00060">
    <property type="entry name" value="FN3"/>
    <property type="match status" value="2"/>
</dbReference>
<evidence type="ECO:0000313" key="11">
    <source>
        <dbReference type="Proteomes" id="UP000307768"/>
    </source>
</evidence>
<evidence type="ECO:0000256" key="8">
    <source>
        <dbReference type="SAM" id="Phobius"/>
    </source>
</evidence>
<feature type="domain" description="Fibronectin type-III" evidence="9">
    <location>
        <begin position="922"/>
        <end position="1009"/>
    </location>
</feature>
<evidence type="ECO:0000256" key="1">
    <source>
        <dbReference type="ARBA" id="ARBA00000548"/>
    </source>
</evidence>
<dbReference type="InterPro" id="IPR051417">
    <property type="entry name" value="SDr/BOS_complex"/>
</dbReference>
<dbReference type="CDD" id="cd00063">
    <property type="entry name" value="FN3"/>
    <property type="match status" value="1"/>
</dbReference>
<feature type="region of interest" description="Disordered" evidence="7">
    <location>
        <begin position="1"/>
        <end position="113"/>
    </location>
</feature>
<dbReference type="PANTHER" id="PTHR23303:SF14">
    <property type="entry name" value="BOS COMPLEX SUBUNIT NOMO1-RELATED"/>
    <property type="match status" value="1"/>
</dbReference>
<accession>A0A5Q6S0L3</accession>
<keyword evidence="8" id="KW-0472">Membrane</keyword>
<dbReference type="InterPro" id="IPR003961">
    <property type="entry name" value="FN3_dom"/>
</dbReference>
<keyword evidence="3" id="KW-0732">Signal</keyword>